<dbReference type="Proteomes" id="UP000186817">
    <property type="component" value="Unassembled WGS sequence"/>
</dbReference>
<gene>
    <name evidence="1" type="ORF">AK812_SmicGene33531</name>
</gene>
<reference evidence="1 2" key="1">
    <citation type="submission" date="2016-02" db="EMBL/GenBank/DDBJ databases">
        <title>Genome analysis of coral dinoflagellate symbionts highlights evolutionary adaptations to a symbiotic lifestyle.</title>
        <authorList>
            <person name="Aranda M."/>
            <person name="Li Y."/>
            <person name="Liew Y.J."/>
            <person name="Baumgarten S."/>
            <person name="Simakov O."/>
            <person name="Wilson M."/>
            <person name="Piel J."/>
            <person name="Ashoor H."/>
            <person name="Bougouffa S."/>
            <person name="Bajic V.B."/>
            <person name="Ryu T."/>
            <person name="Ravasi T."/>
            <person name="Bayer T."/>
            <person name="Micklem G."/>
            <person name="Kim H."/>
            <person name="Bhak J."/>
            <person name="Lajeunesse T.C."/>
            <person name="Voolstra C.R."/>
        </authorList>
    </citation>
    <scope>NUCLEOTIDE SEQUENCE [LARGE SCALE GENOMIC DNA]</scope>
    <source>
        <strain evidence="1 2">CCMP2467</strain>
    </source>
</reference>
<keyword evidence="2" id="KW-1185">Reference proteome</keyword>
<accession>A0A1Q9CRC8</accession>
<dbReference type="OrthoDB" id="10555429at2759"/>
<dbReference type="AlphaFoldDB" id="A0A1Q9CRC8"/>
<evidence type="ECO:0000313" key="2">
    <source>
        <dbReference type="Proteomes" id="UP000186817"/>
    </source>
</evidence>
<organism evidence="1 2">
    <name type="scientific">Symbiodinium microadriaticum</name>
    <name type="common">Dinoflagellate</name>
    <name type="synonym">Zooxanthella microadriatica</name>
    <dbReference type="NCBI Taxonomy" id="2951"/>
    <lineage>
        <taxon>Eukaryota</taxon>
        <taxon>Sar</taxon>
        <taxon>Alveolata</taxon>
        <taxon>Dinophyceae</taxon>
        <taxon>Suessiales</taxon>
        <taxon>Symbiodiniaceae</taxon>
        <taxon>Symbiodinium</taxon>
    </lineage>
</organism>
<name>A0A1Q9CRC8_SYMMI</name>
<dbReference type="EMBL" id="LSRX01000975">
    <property type="protein sequence ID" value="OLP85470.1"/>
    <property type="molecule type" value="Genomic_DNA"/>
</dbReference>
<proteinExistence type="predicted"/>
<protein>
    <submittedName>
        <fullName evidence="1">Uncharacterized protein</fullName>
    </submittedName>
</protein>
<comment type="caution">
    <text evidence="1">The sequence shown here is derived from an EMBL/GenBank/DDBJ whole genome shotgun (WGS) entry which is preliminary data.</text>
</comment>
<evidence type="ECO:0000313" key="1">
    <source>
        <dbReference type="EMBL" id="OLP85470.1"/>
    </source>
</evidence>
<sequence>MGHLCRYCHQHVILVRCPPLYRLVQERANGAALVDGHTVASRGGVEQELDTLLRVVADEDNAGKKGLPEHPPPGWLPADRESRCCWVPVELPHVILHNLVGFLYSETTRFGGLSMEHLYRSQTFLPNWCILRFYYYFVTALSQLVMHGLLPALCAGGMRHLGTRLLSEECACRNHESEVEAGGFARLRVNTVDKVRVEAISREESIRMRQSGLRFHEVEHHHFADRSSKNGKLWQDLKQAAKEQASRDFPWERPDPSSPPAVRALKRQVFVLKGSRDVVSNIGRPLNKFED</sequence>